<dbReference type="AlphaFoldDB" id="B9TMA7"/>
<accession>B9TMA7</accession>
<evidence type="ECO:0000256" key="1">
    <source>
        <dbReference type="SAM" id="MobiDB-lite"/>
    </source>
</evidence>
<dbReference type="Proteomes" id="UP000008311">
    <property type="component" value="Unassembled WGS sequence"/>
</dbReference>
<sequence>MYGSAEGISSARISVSRSVDTAKTIAQSWISLLQAGERVASTGNTDTMNADARTVGAPKPNQMTSNGAIAITGTV</sequence>
<feature type="region of interest" description="Disordered" evidence="1">
    <location>
        <begin position="43"/>
        <end position="75"/>
    </location>
</feature>
<evidence type="ECO:0000313" key="2">
    <source>
        <dbReference type="EMBL" id="EEF23006.1"/>
    </source>
</evidence>
<reference evidence="3" key="1">
    <citation type="journal article" date="2010" name="Nat. Biotechnol.">
        <title>Draft genome sequence of the oilseed species Ricinus communis.</title>
        <authorList>
            <person name="Chan A.P."/>
            <person name="Crabtree J."/>
            <person name="Zhao Q."/>
            <person name="Lorenzi H."/>
            <person name="Orvis J."/>
            <person name="Puiu D."/>
            <person name="Melake-Berhan A."/>
            <person name="Jones K.M."/>
            <person name="Redman J."/>
            <person name="Chen G."/>
            <person name="Cahoon E.B."/>
            <person name="Gedil M."/>
            <person name="Stanke M."/>
            <person name="Haas B.J."/>
            <person name="Wortman J.R."/>
            <person name="Fraser-Liggett C.M."/>
            <person name="Ravel J."/>
            <person name="Rabinowicz P.D."/>
        </authorList>
    </citation>
    <scope>NUCLEOTIDE SEQUENCE [LARGE SCALE GENOMIC DNA]</scope>
    <source>
        <strain evidence="3">cv. Hale</strain>
    </source>
</reference>
<keyword evidence="3" id="KW-1185">Reference proteome</keyword>
<name>B9TMA7_RICCO</name>
<dbReference type="InParanoid" id="B9TMA7"/>
<evidence type="ECO:0000313" key="3">
    <source>
        <dbReference type="Proteomes" id="UP000008311"/>
    </source>
</evidence>
<feature type="compositionally biased region" description="Polar residues" evidence="1">
    <location>
        <begin position="61"/>
        <end position="75"/>
    </location>
</feature>
<dbReference type="EMBL" id="EQ988555">
    <property type="protein sequence ID" value="EEF23006.1"/>
    <property type="molecule type" value="Genomic_DNA"/>
</dbReference>
<organism evidence="2 3">
    <name type="scientific">Ricinus communis</name>
    <name type="common">Castor bean</name>
    <dbReference type="NCBI Taxonomy" id="3988"/>
    <lineage>
        <taxon>Eukaryota</taxon>
        <taxon>Viridiplantae</taxon>
        <taxon>Streptophyta</taxon>
        <taxon>Embryophyta</taxon>
        <taxon>Tracheophyta</taxon>
        <taxon>Spermatophyta</taxon>
        <taxon>Magnoliopsida</taxon>
        <taxon>eudicotyledons</taxon>
        <taxon>Gunneridae</taxon>
        <taxon>Pentapetalae</taxon>
        <taxon>rosids</taxon>
        <taxon>fabids</taxon>
        <taxon>Malpighiales</taxon>
        <taxon>Euphorbiaceae</taxon>
        <taxon>Acalyphoideae</taxon>
        <taxon>Acalypheae</taxon>
        <taxon>Ricinus</taxon>
    </lineage>
</organism>
<gene>
    <name evidence="2" type="ORF">RCOM_2132980</name>
</gene>
<protein>
    <submittedName>
        <fullName evidence="2">Uncharacterized protein</fullName>
    </submittedName>
</protein>
<proteinExistence type="predicted"/>